<reference evidence="2" key="1">
    <citation type="submission" date="2021-04" db="EMBL/GenBank/DDBJ databases">
        <title>First draft genome resource for Brassicaceae pathogens Fusarium oxysporum f. sp. raphani and Fusarium oxysporum f. sp. rapae.</title>
        <authorList>
            <person name="Asai S."/>
        </authorList>
    </citation>
    <scope>NUCLEOTIDE SEQUENCE</scope>
    <source>
        <strain evidence="2">Tf1262</strain>
    </source>
</reference>
<evidence type="ECO:0000256" key="1">
    <source>
        <dbReference type="SAM" id="Phobius"/>
    </source>
</evidence>
<dbReference type="Proteomes" id="UP000693942">
    <property type="component" value="Unassembled WGS sequence"/>
</dbReference>
<feature type="transmembrane region" description="Helical" evidence="1">
    <location>
        <begin position="76"/>
        <end position="99"/>
    </location>
</feature>
<keyword evidence="1" id="KW-1133">Transmembrane helix</keyword>
<accession>A0A8J5UK95</accession>
<proteinExistence type="predicted"/>
<feature type="transmembrane region" description="Helical" evidence="1">
    <location>
        <begin position="234"/>
        <end position="253"/>
    </location>
</feature>
<keyword evidence="1" id="KW-0472">Membrane</keyword>
<feature type="transmembrane region" description="Helical" evidence="1">
    <location>
        <begin position="106"/>
        <end position="135"/>
    </location>
</feature>
<name>A0A8J5UK95_FUSOX</name>
<keyword evidence="1" id="KW-0812">Transmembrane</keyword>
<comment type="caution">
    <text evidence="2">The sequence shown here is derived from an EMBL/GenBank/DDBJ whole genome shotgun (WGS) entry which is preliminary data.</text>
</comment>
<feature type="transmembrane region" description="Helical" evidence="1">
    <location>
        <begin position="6"/>
        <end position="27"/>
    </location>
</feature>
<protein>
    <submittedName>
        <fullName evidence="2">Uncharacterized protein</fullName>
    </submittedName>
</protein>
<dbReference type="AlphaFoldDB" id="A0A8J5UK95"/>
<feature type="transmembrane region" description="Helical" evidence="1">
    <location>
        <begin position="34"/>
        <end position="56"/>
    </location>
</feature>
<organism evidence="2 3">
    <name type="scientific">Fusarium oxysporum f. sp. raphani</name>
    <dbReference type="NCBI Taxonomy" id="96318"/>
    <lineage>
        <taxon>Eukaryota</taxon>
        <taxon>Fungi</taxon>
        <taxon>Dikarya</taxon>
        <taxon>Ascomycota</taxon>
        <taxon>Pezizomycotina</taxon>
        <taxon>Sordariomycetes</taxon>
        <taxon>Hypocreomycetidae</taxon>
        <taxon>Hypocreales</taxon>
        <taxon>Nectriaceae</taxon>
        <taxon>Fusarium</taxon>
        <taxon>Fusarium oxysporum species complex</taxon>
    </lineage>
</organism>
<sequence>MAYFDTANSIHSTVGLYNVLIGFMVAGATGGFSLLLLVPIVSSAAGALAGLSYYAWGPNHPASNHPVVNRAVAAGITQVAWMIQEGALPLYGCMILVPILHNGERLVFLILFWVLMLVFVTLRLVFMVLAVLLMLGKIPRVQIQATLNNIQITCFVAIALAESTTAVFLLKVFRLALRSSMTSPLSSGKLYRFLIRSTQIRIAMLALIGIGRAVTYPLRIKESKNKGVVTQLDTFLYTLEVLFPIVMFIDILASRLVSEDERRARSSDLGDSTTVDMLETRVTTNSSCDMD</sequence>
<dbReference type="EMBL" id="JAELUR010000011">
    <property type="protein sequence ID" value="KAG7425827.1"/>
    <property type="molecule type" value="Genomic_DNA"/>
</dbReference>
<feature type="transmembrane region" description="Helical" evidence="1">
    <location>
        <begin position="150"/>
        <end position="173"/>
    </location>
</feature>
<feature type="transmembrane region" description="Helical" evidence="1">
    <location>
        <begin position="193"/>
        <end position="214"/>
    </location>
</feature>
<gene>
    <name evidence="2" type="ORF">Forpi1262_v013661</name>
</gene>
<evidence type="ECO:0000313" key="3">
    <source>
        <dbReference type="Proteomes" id="UP000693942"/>
    </source>
</evidence>
<evidence type="ECO:0000313" key="2">
    <source>
        <dbReference type="EMBL" id="KAG7425827.1"/>
    </source>
</evidence>